<dbReference type="RefSeq" id="WP_309152736.1">
    <property type="nucleotide sequence ID" value="NZ_CP133568.1"/>
</dbReference>
<evidence type="ECO:0000313" key="3">
    <source>
        <dbReference type="Proteomes" id="UP001229313"/>
    </source>
</evidence>
<evidence type="ECO:0000313" key="2">
    <source>
        <dbReference type="EMBL" id="WMT04327.1"/>
    </source>
</evidence>
<sequence length="149" mass="16203">MNPYRYRVSLRLRHRDADLSLIGARLGEALATAGSVHRIAGSPRVTPKGTPLPGTYRESTWSADLTPGPQRDSREQDLESFLAERLQALSPHANALRALRETNGEAAFFIGLFCDGNSGLVLTPELMTQTAALGIALGFDIYPPDRVTN</sequence>
<reference evidence="2 3" key="1">
    <citation type="submission" date="2023-08" db="EMBL/GenBank/DDBJ databases">
        <title>The whole genome sequence of Lysobacter yananisis.</title>
        <authorList>
            <person name="Sun H."/>
        </authorList>
    </citation>
    <scope>NUCLEOTIDE SEQUENCE [LARGE SCALE GENOMIC DNA]</scope>
    <source>
        <strain evidence="2 3">SNNU513</strain>
    </source>
</reference>
<proteinExistence type="predicted"/>
<evidence type="ECO:0000256" key="1">
    <source>
        <dbReference type="SAM" id="MobiDB-lite"/>
    </source>
</evidence>
<organism evidence="2 3">
    <name type="scientific">Lysobacter yananisis</name>
    <dbReference type="NCBI Taxonomy" id="1003114"/>
    <lineage>
        <taxon>Bacteria</taxon>
        <taxon>Pseudomonadati</taxon>
        <taxon>Pseudomonadota</taxon>
        <taxon>Gammaproteobacteria</taxon>
        <taxon>Lysobacterales</taxon>
        <taxon>Lysobacteraceae</taxon>
        <taxon>Lysobacter</taxon>
    </lineage>
</organism>
<dbReference type="EMBL" id="CP133568">
    <property type="protein sequence ID" value="WMT04327.1"/>
    <property type="molecule type" value="Genomic_DNA"/>
</dbReference>
<keyword evidence="3" id="KW-1185">Reference proteome</keyword>
<feature type="region of interest" description="Disordered" evidence="1">
    <location>
        <begin position="42"/>
        <end position="75"/>
    </location>
</feature>
<dbReference type="Proteomes" id="UP001229313">
    <property type="component" value="Chromosome"/>
</dbReference>
<gene>
    <name evidence="2" type="ORF">RDV84_05680</name>
</gene>
<protein>
    <recommendedName>
        <fullName evidence="4">DUF4279 domain-containing protein</fullName>
    </recommendedName>
</protein>
<accession>A0ABY9PB81</accession>
<evidence type="ECO:0008006" key="4">
    <source>
        <dbReference type="Google" id="ProtNLM"/>
    </source>
</evidence>
<name>A0ABY9PB81_9GAMM</name>